<proteinExistence type="predicted"/>
<evidence type="ECO:0000313" key="2">
    <source>
        <dbReference type="Proteomes" id="UP000578697"/>
    </source>
</evidence>
<reference evidence="1 2" key="1">
    <citation type="submission" date="2020-08" db="EMBL/GenBank/DDBJ databases">
        <title>Genomic Encyclopedia of Type Strains, Phase IV (KMG-IV): sequencing the most valuable type-strain genomes for metagenomic binning, comparative biology and taxonomic classification.</title>
        <authorList>
            <person name="Goeker M."/>
        </authorList>
    </citation>
    <scope>NUCLEOTIDE SEQUENCE [LARGE SCALE GENOMIC DNA]</scope>
    <source>
        <strain evidence="1 2">DSM 103679</strain>
    </source>
</reference>
<keyword evidence="2" id="KW-1185">Reference proteome</keyword>
<dbReference type="AlphaFoldDB" id="A0A840SG81"/>
<name>A0A840SG81_9SPIR</name>
<dbReference type="EMBL" id="JACHFR010000004">
    <property type="protein sequence ID" value="MBB5219904.1"/>
    <property type="molecule type" value="Genomic_DNA"/>
</dbReference>
<protein>
    <submittedName>
        <fullName evidence="1">Uncharacterized protein</fullName>
    </submittedName>
</protein>
<sequence length="337" mass="38368">MKTEISAETEKENTADTEVITIEQTFDAMFALEATREKTKVLGYIPSFFTTASLPFRNVNKQVFVRKGSNGITLTLTSPKNVPFGKYGRLLLSVLTTHAVLSRAKNEAVFIEYSTLAELLKEMQLPKQRGKDIREQLECFSNAAFAFEQKVTESKAGYLFADMYENGNYPKKDVIVTTRSTGNIRFTEGVQYQEIDDGQDVKFGRFKIILSAEFAGFCQRHAVPIDYTVYKEISSASGKDLYAWLVYRNNGIEQNKPVFIPRKNLVEQFMPVEENANRSQESVNYSRLIDELKLIKEKYYPEVKFDIKSDGTGVMLYKSPTPVLKDDTRYALITANI</sequence>
<dbReference type="RefSeq" id="WP_246428935.1">
    <property type="nucleotide sequence ID" value="NZ_JACHFR010000004.1"/>
</dbReference>
<gene>
    <name evidence="1" type="ORF">HNP77_002293</name>
</gene>
<dbReference type="Proteomes" id="UP000578697">
    <property type="component" value="Unassembled WGS sequence"/>
</dbReference>
<comment type="caution">
    <text evidence="1">The sequence shown here is derived from an EMBL/GenBank/DDBJ whole genome shotgun (WGS) entry which is preliminary data.</text>
</comment>
<accession>A0A840SG81</accession>
<organism evidence="1 2">
    <name type="scientific">Treponema rectale</name>
    <dbReference type="NCBI Taxonomy" id="744512"/>
    <lineage>
        <taxon>Bacteria</taxon>
        <taxon>Pseudomonadati</taxon>
        <taxon>Spirochaetota</taxon>
        <taxon>Spirochaetia</taxon>
        <taxon>Spirochaetales</taxon>
        <taxon>Treponemataceae</taxon>
        <taxon>Treponema</taxon>
    </lineage>
</organism>
<evidence type="ECO:0000313" key="1">
    <source>
        <dbReference type="EMBL" id="MBB5219904.1"/>
    </source>
</evidence>